<dbReference type="GO" id="GO:0003677">
    <property type="term" value="F:DNA binding"/>
    <property type="evidence" value="ECO:0007669"/>
    <property type="project" value="UniProtKB-KW"/>
</dbReference>
<dbReference type="Proteomes" id="UP000620139">
    <property type="component" value="Unassembled WGS sequence"/>
</dbReference>
<protein>
    <submittedName>
        <fullName evidence="2">DNA-binding domain-containing protein</fullName>
    </submittedName>
</protein>
<evidence type="ECO:0000259" key="1">
    <source>
        <dbReference type="Pfam" id="PF09836"/>
    </source>
</evidence>
<reference evidence="2" key="1">
    <citation type="submission" date="2020-12" db="EMBL/GenBank/DDBJ databases">
        <title>The genome sequence of Inhella sp. 4Y17.</title>
        <authorList>
            <person name="Liu Y."/>
        </authorList>
    </citation>
    <scope>NUCLEOTIDE SEQUENCE</scope>
    <source>
        <strain evidence="2">4Y10</strain>
    </source>
</reference>
<name>A0A931NB01_9BURK</name>
<dbReference type="Pfam" id="PF09836">
    <property type="entry name" value="DUF2063"/>
    <property type="match status" value="1"/>
</dbReference>
<feature type="domain" description="Putative DNA-binding" evidence="1">
    <location>
        <begin position="4"/>
        <end position="84"/>
    </location>
</feature>
<keyword evidence="3" id="KW-1185">Reference proteome</keyword>
<dbReference type="Gene3D" id="1.10.150.690">
    <property type="entry name" value="DUF2063"/>
    <property type="match status" value="1"/>
</dbReference>
<gene>
    <name evidence="2" type="ORF">I7X43_09230</name>
</gene>
<dbReference type="EMBL" id="JAEDAL010000003">
    <property type="protein sequence ID" value="MBH9553038.1"/>
    <property type="molecule type" value="Genomic_DNA"/>
</dbReference>
<sequence length="89" mass="10158">MAGFYDYVRGRTDELPEGYSEPGLRAYRHLVLLGATQMVEAHHPELRAQLGEEAWLALMRAFVRDSAWDSPFYGDVYDEFVAFLARTSA</sequence>
<proteinExistence type="predicted"/>
<keyword evidence="2" id="KW-0238">DNA-binding</keyword>
<dbReference type="AlphaFoldDB" id="A0A931NB01"/>
<organism evidence="2 3">
    <name type="scientific">Inhella gelatinilytica</name>
    <dbReference type="NCBI Taxonomy" id="2795030"/>
    <lineage>
        <taxon>Bacteria</taxon>
        <taxon>Pseudomonadati</taxon>
        <taxon>Pseudomonadota</taxon>
        <taxon>Betaproteobacteria</taxon>
        <taxon>Burkholderiales</taxon>
        <taxon>Sphaerotilaceae</taxon>
        <taxon>Inhella</taxon>
    </lineage>
</organism>
<accession>A0A931NB01</accession>
<comment type="caution">
    <text evidence="2">The sequence shown here is derived from an EMBL/GenBank/DDBJ whole genome shotgun (WGS) entry which is preliminary data.</text>
</comment>
<dbReference type="InterPro" id="IPR018640">
    <property type="entry name" value="DUF2063"/>
</dbReference>
<evidence type="ECO:0000313" key="2">
    <source>
        <dbReference type="EMBL" id="MBH9553038.1"/>
    </source>
</evidence>
<dbReference type="InterPro" id="IPR044922">
    <property type="entry name" value="DUF2063_N_sf"/>
</dbReference>
<evidence type="ECO:0000313" key="3">
    <source>
        <dbReference type="Proteomes" id="UP000620139"/>
    </source>
</evidence>
<dbReference type="RefSeq" id="WP_198100643.1">
    <property type="nucleotide sequence ID" value="NZ_JAEDAL010000003.1"/>
</dbReference>